<gene>
    <name evidence="2" type="ORF">CTEN210_12128</name>
</gene>
<evidence type="ECO:0000313" key="3">
    <source>
        <dbReference type="Proteomes" id="UP001054902"/>
    </source>
</evidence>
<accession>A0AAD3H9J7</accession>
<comment type="caution">
    <text evidence="2">The sequence shown here is derived from an EMBL/GenBank/DDBJ whole genome shotgun (WGS) entry which is preliminary data.</text>
</comment>
<name>A0AAD3H9J7_9STRA</name>
<dbReference type="AlphaFoldDB" id="A0AAD3H9J7"/>
<proteinExistence type="predicted"/>
<dbReference type="EMBL" id="BLLK01000051">
    <property type="protein sequence ID" value="GFH55652.1"/>
    <property type="molecule type" value="Genomic_DNA"/>
</dbReference>
<evidence type="ECO:0000313" key="2">
    <source>
        <dbReference type="EMBL" id="GFH55652.1"/>
    </source>
</evidence>
<sequence length="158" mass="17471">MKLILLQLLALLSVSSAFTPSTSTLRTNLAKPQFTSNLFSSTIETNDGVTEEDLALQNKNQEMEEVKAELVAKYVAAGKSEEYAKQEVDKFLSDPDRSEKYIEMRRYAKAQADELMGFESILVIGGAFFLGLGGNVLIKYISAYKDVYPDGNGPIPFI</sequence>
<reference evidence="2 3" key="1">
    <citation type="journal article" date="2021" name="Sci. Rep.">
        <title>The genome of the diatom Chaetoceros tenuissimus carries an ancient integrated fragment of an extant virus.</title>
        <authorList>
            <person name="Hongo Y."/>
            <person name="Kimura K."/>
            <person name="Takaki Y."/>
            <person name="Yoshida Y."/>
            <person name="Baba S."/>
            <person name="Kobayashi G."/>
            <person name="Nagasaki K."/>
            <person name="Hano T."/>
            <person name="Tomaru Y."/>
        </authorList>
    </citation>
    <scope>NUCLEOTIDE SEQUENCE [LARGE SCALE GENOMIC DNA]</scope>
    <source>
        <strain evidence="2 3">NIES-3715</strain>
    </source>
</reference>
<keyword evidence="1" id="KW-0732">Signal</keyword>
<feature type="chain" id="PRO_5042099274" description="PSI-F" evidence="1">
    <location>
        <begin position="18"/>
        <end position="158"/>
    </location>
</feature>
<evidence type="ECO:0008006" key="4">
    <source>
        <dbReference type="Google" id="ProtNLM"/>
    </source>
</evidence>
<organism evidence="2 3">
    <name type="scientific">Chaetoceros tenuissimus</name>
    <dbReference type="NCBI Taxonomy" id="426638"/>
    <lineage>
        <taxon>Eukaryota</taxon>
        <taxon>Sar</taxon>
        <taxon>Stramenopiles</taxon>
        <taxon>Ochrophyta</taxon>
        <taxon>Bacillariophyta</taxon>
        <taxon>Coscinodiscophyceae</taxon>
        <taxon>Chaetocerotophycidae</taxon>
        <taxon>Chaetocerotales</taxon>
        <taxon>Chaetocerotaceae</taxon>
        <taxon>Chaetoceros</taxon>
    </lineage>
</organism>
<keyword evidence="3" id="KW-1185">Reference proteome</keyword>
<dbReference type="Proteomes" id="UP001054902">
    <property type="component" value="Unassembled WGS sequence"/>
</dbReference>
<feature type="signal peptide" evidence="1">
    <location>
        <begin position="1"/>
        <end position="17"/>
    </location>
</feature>
<evidence type="ECO:0000256" key="1">
    <source>
        <dbReference type="SAM" id="SignalP"/>
    </source>
</evidence>
<protein>
    <recommendedName>
        <fullName evidence="4">PSI-F</fullName>
    </recommendedName>
</protein>